<gene>
    <name evidence="6" type="ordered locus">Sulac_2758</name>
</gene>
<evidence type="ECO:0000313" key="7">
    <source>
        <dbReference type="Proteomes" id="UP000005439"/>
    </source>
</evidence>
<evidence type="ECO:0000313" key="6">
    <source>
        <dbReference type="EMBL" id="AEW06219.1"/>
    </source>
</evidence>
<evidence type="ECO:0000259" key="5">
    <source>
        <dbReference type="PROSITE" id="PS51078"/>
    </source>
</evidence>
<dbReference type="AlphaFoldDB" id="G8TYF8"/>
<dbReference type="Pfam" id="PF01614">
    <property type="entry name" value="IclR_C"/>
    <property type="match status" value="1"/>
</dbReference>
<accession>G8TYF8</accession>
<name>G8TYF8_SULAD</name>
<dbReference type="Gene3D" id="3.30.450.40">
    <property type="match status" value="1"/>
</dbReference>
<keyword evidence="1" id="KW-0805">Transcription regulation</keyword>
<dbReference type="GO" id="GO:0045892">
    <property type="term" value="P:negative regulation of DNA-templated transcription"/>
    <property type="evidence" value="ECO:0007669"/>
    <property type="project" value="TreeGrafter"/>
</dbReference>
<dbReference type="InterPro" id="IPR050707">
    <property type="entry name" value="HTH_MetabolicPath_Reg"/>
</dbReference>
<keyword evidence="2" id="KW-0238">DNA-binding</keyword>
<evidence type="ECO:0000256" key="3">
    <source>
        <dbReference type="ARBA" id="ARBA00023163"/>
    </source>
</evidence>
<dbReference type="PANTHER" id="PTHR30136:SF35">
    <property type="entry name" value="HTH-TYPE TRANSCRIPTIONAL REGULATOR RV1719"/>
    <property type="match status" value="1"/>
</dbReference>
<dbReference type="Gene3D" id="1.10.10.10">
    <property type="entry name" value="Winged helix-like DNA-binding domain superfamily/Winged helix DNA-binding domain"/>
    <property type="match status" value="1"/>
</dbReference>
<dbReference type="GO" id="GO:0003677">
    <property type="term" value="F:DNA binding"/>
    <property type="evidence" value="ECO:0007669"/>
    <property type="project" value="UniProtKB-KW"/>
</dbReference>
<feature type="domain" description="IclR-ED" evidence="5">
    <location>
        <begin position="76"/>
        <end position="254"/>
    </location>
</feature>
<dbReference type="Proteomes" id="UP000005439">
    <property type="component" value="Chromosome"/>
</dbReference>
<dbReference type="PROSITE" id="PS51078">
    <property type="entry name" value="ICLR_ED"/>
    <property type="match status" value="1"/>
</dbReference>
<dbReference type="PANTHER" id="PTHR30136">
    <property type="entry name" value="HELIX-TURN-HELIX TRANSCRIPTIONAL REGULATOR, ICLR FAMILY"/>
    <property type="match status" value="1"/>
</dbReference>
<dbReference type="InterPro" id="IPR014757">
    <property type="entry name" value="Tscrpt_reg_IclR_C"/>
</dbReference>
<dbReference type="STRING" id="679936.Sulac_2758"/>
<dbReference type="HOGENOM" id="CLU_062618_4_3_9"/>
<keyword evidence="7" id="KW-1185">Reference proteome</keyword>
<keyword evidence="3" id="KW-0804">Transcription</keyword>
<proteinExistence type="predicted"/>
<protein>
    <submittedName>
        <fullName evidence="6">Transcriptional regulator, IclR family</fullName>
    </submittedName>
</protein>
<dbReference type="InterPro" id="IPR029016">
    <property type="entry name" value="GAF-like_dom_sf"/>
</dbReference>
<evidence type="ECO:0000256" key="1">
    <source>
        <dbReference type="ARBA" id="ARBA00023015"/>
    </source>
</evidence>
<feature type="domain" description="HTH iclR-type" evidence="4">
    <location>
        <begin position="11"/>
        <end position="75"/>
    </location>
</feature>
<dbReference type="InterPro" id="IPR036388">
    <property type="entry name" value="WH-like_DNA-bd_sf"/>
</dbReference>
<dbReference type="EMBL" id="CP003179">
    <property type="protein sequence ID" value="AEW06219.1"/>
    <property type="molecule type" value="Genomic_DNA"/>
</dbReference>
<dbReference type="SMART" id="SM00346">
    <property type="entry name" value="HTH_ICLR"/>
    <property type="match status" value="1"/>
</dbReference>
<organism evidence="6 7">
    <name type="scientific">Sulfobacillus acidophilus (strain ATCC 700253 / DSM 10332 / NAL)</name>
    <dbReference type="NCBI Taxonomy" id="679936"/>
    <lineage>
        <taxon>Bacteria</taxon>
        <taxon>Bacillati</taxon>
        <taxon>Bacillota</taxon>
        <taxon>Clostridia</taxon>
        <taxon>Eubacteriales</taxon>
        <taxon>Clostridiales Family XVII. Incertae Sedis</taxon>
        <taxon>Sulfobacillus</taxon>
    </lineage>
</organism>
<dbReference type="PATRIC" id="fig|679936.5.peg.2851"/>
<dbReference type="Pfam" id="PF09339">
    <property type="entry name" value="HTH_IclR"/>
    <property type="match status" value="1"/>
</dbReference>
<dbReference type="InterPro" id="IPR005471">
    <property type="entry name" value="Tscrpt_reg_IclR_N"/>
</dbReference>
<reference evidence="6 7" key="2">
    <citation type="journal article" date="2012" name="Stand. Genomic Sci.">
        <title>Complete genome sequence of the moderately thermophilic mineral-sulfide-oxidizing firmicute Sulfobacillus acidophilus type strain (NAL(T)).</title>
        <authorList>
            <person name="Anderson I."/>
            <person name="Chertkov O."/>
            <person name="Chen A."/>
            <person name="Saunders E."/>
            <person name="Lapidus A."/>
            <person name="Nolan M."/>
            <person name="Lucas S."/>
            <person name="Hammon N."/>
            <person name="Deshpande S."/>
            <person name="Cheng J.F."/>
            <person name="Han C."/>
            <person name="Tapia R."/>
            <person name="Goodwin L.A."/>
            <person name="Pitluck S."/>
            <person name="Liolios K."/>
            <person name="Pagani I."/>
            <person name="Ivanova N."/>
            <person name="Mikhailova N."/>
            <person name="Pati A."/>
            <person name="Palaniappan K."/>
            <person name="Land M."/>
            <person name="Pan C."/>
            <person name="Rohde M."/>
            <person name="Pukall R."/>
            <person name="Goker M."/>
            <person name="Detter J.C."/>
            <person name="Woyke T."/>
            <person name="Bristow J."/>
            <person name="Eisen J.A."/>
            <person name="Markowitz V."/>
            <person name="Hugenholtz P."/>
            <person name="Kyrpides N.C."/>
            <person name="Klenk H.P."/>
            <person name="Mavromatis K."/>
        </authorList>
    </citation>
    <scope>NUCLEOTIDE SEQUENCE [LARGE SCALE GENOMIC DNA]</scope>
    <source>
        <strain evidence="7">ATCC 700253 / DSM 10332 / NAL</strain>
    </source>
</reference>
<evidence type="ECO:0000259" key="4">
    <source>
        <dbReference type="PROSITE" id="PS51077"/>
    </source>
</evidence>
<sequence>MRISRTDSSDSGIVARLIRVMDRLADSPAFEGLSATELSRLTGLAVPTVHRLLLQLAQGGLTYQHPHTKRWYLGLRTAAYGQAALQHFPFVRLAQPILYDVVATTRETAVFTLRDGDYGIYAAIVESPEKLRLTETIGMRLPLTVGASRRVILAFLPPNEQSAIIARICANDPSLSVAALKSECQRIAQEGYAVSFGEVTPHTVGVTVPVRSNQNTFGSLMLAGPDTRVTSDKISDLVTKLKHAAQRFETAASPDL</sequence>
<dbReference type="GO" id="GO:0003700">
    <property type="term" value="F:DNA-binding transcription factor activity"/>
    <property type="evidence" value="ECO:0007669"/>
    <property type="project" value="TreeGrafter"/>
</dbReference>
<dbReference type="SUPFAM" id="SSF46785">
    <property type="entry name" value="Winged helix' DNA-binding domain"/>
    <property type="match status" value="1"/>
</dbReference>
<evidence type="ECO:0000256" key="2">
    <source>
        <dbReference type="ARBA" id="ARBA00023125"/>
    </source>
</evidence>
<dbReference type="KEGG" id="sap:Sulac_2758"/>
<reference evidence="7" key="1">
    <citation type="submission" date="2011-12" db="EMBL/GenBank/DDBJ databases">
        <title>The complete genome of chromosome of Sulfobacillus acidophilus DSM 10332.</title>
        <authorList>
            <person name="Lucas S."/>
            <person name="Han J."/>
            <person name="Lapidus A."/>
            <person name="Bruce D."/>
            <person name="Goodwin L."/>
            <person name="Pitluck S."/>
            <person name="Peters L."/>
            <person name="Kyrpides N."/>
            <person name="Mavromatis K."/>
            <person name="Ivanova N."/>
            <person name="Mikhailova N."/>
            <person name="Chertkov O."/>
            <person name="Saunders E."/>
            <person name="Detter J.C."/>
            <person name="Tapia R."/>
            <person name="Han C."/>
            <person name="Land M."/>
            <person name="Hauser L."/>
            <person name="Markowitz V."/>
            <person name="Cheng J.-F."/>
            <person name="Hugenholtz P."/>
            <person name="Woyke T."/>
            <person name="Wu D."/>
            <person name="Pukall R."/>
            <person name="Gehrich-Schroeter G."/>
            <person name="Schneider S."/>
            <person name="Klenk H.-P."/>
            <person name="Eisen J.A."/>
        </authorList>
    </citation>
    <scope>NUCLEOTIDE SEQUENCE [LARGE SCALE GENOMIC DNA]</scope>
    <source>
        <strain evidence="7">ATCC 700253 / DSM 10332 / NAL</strain>
    </source>
</reference>
<dbReference type="InterPro" id="IPR036390">
    <property type="entry name" value="WH_DNA-bd_sf"/>
</dbReference>
<dbReference type="PROSITE" id="PS51077">
    <property type="entry name" value="HTH_ICLR"/>
    <property type="match status" value="1"/>
</dbReference>
<dbReference type="SUPFAM" id="SSF55781">
    <property type="entry name" value="GAF domain-like"/>
    <property type="match status" value="1"/>
</dbReference>